<dbReference type="Proteomes" id="UP000031668">
    <property type="component" value="Unassembled WGS sequence"/>
</dbReference>
<name>A0A0C2JMP6_THEKT</name>
<keyword evidence="2" id="KW-1185">Reference proteome</keyword>
<dbReference type="EMBL" id="JWZT01002010">
    <property type="protein sequence ID" value="KII70623.1"/>
    <property type="molecule type" value="Genomic_DNA"/>
</dbReference>
<comment type="caution">
    <text evidence="1">The sequence shown here is derived from an EMBL/GenBank/DDBJ whole genome shotgun (WGS) entry which is preliminary data.</text>
</comment>
<proteinExistence type="predicted"/>
<dbReference type="OrthoDB" id="9909311at2759"/>
<reference evidence="1 2" key="1">
    <citation type="journal article" date="2014" name="Genome Biol. Evol.">
        <title>The genome of the myxosporean Thelohanellus kitauei shows adaptations to nutrient acquisition within its fish host.</title>
        <authorList>
            <person name="Yang Y."/>
            <person name="Xiong J."/>
            <person name="Zhou Z."/>
            <person name="Huo F."/>
            <person name="Miao W."/>
            <person name="Ran C."/>
            <person name="Liu Y."/>
            <person name="Zhang J."/>
            <person name="Feng J."/>
            <person name="Wang M."/>
            <person name="Wang M."/>
            <person name="Wang L."/>
            <person name="Yao B."/>
        </authorList>
    </citation>
    <scope>NUCLEOTIDE SEQUENCE [LARGE SCALE GENOMIC DNA]</scope>
    <source>
        <strain evidence="1">Wuqing</strain>
    </source>
</reference>
<organism evidence="1 2">
    <name type="scientific">Thelohanellus kitauei</name>
    <name type="common">Myxosporean</name>
    <dbReference type="NCBI Taxonomy" id="669202"/>
    <lineage>
        <taxon>Eukaryota</taxon>
        <taxon>Metazoa</taxon>
        <taxon>Cnidaria</taxon>
        <taxon>Myxozoa</taxon>
        <taxon>Myxosporea</taxon>
        <taxon>Bivalvulida</taxon>
        <taxon>Platysporina</taxon>
        <taxon>Myxobolidae</taxon>
        <taxon>Thelohanellus</taxon>
    </lineage>
</organism>
<sequence>MDQGIIENFKSRYKKHMVRGIGVQLHVFDALHVERGDLEQVGKSTIKNCFAKTKLIKEEIITESQDAELIKIWEALPYDEKICENREIDLSDVLEAYERLTTGGSFTQDKIEEKML</sequence>
<gene>
    <name evidence="1" type="ORF">RF11_06978</name>
</gene>
<dbReference type="AlphaFoldDB" id="A0A0C2JMP6"/>
<evidence type="ECO:0000313" key="2">
    <source>
        <dbReference type="Proteomes" id="UP000031668"/>
    </source>
</evidence>
<evidence type="ECO:0000313" key="1">
    <source>
        <dbReference type="EMBL" id="KII70623.1"/>
    </source>
</evidence>
<accession>A0A0C2JMP6</accession>
<protein>
    <submittedName>
        <fullName evidence="1">Uncharacterized protein</fullName>
    </submittedName>
</protein>